<keyword evidence="5 8" id="KW-0812">Transmembrane</keyword>
<evidence type="ECO:0000256" key="6">
    <source>
        <dbReference type="ARBA" id="ARBA00022989"/>
    </source>
</evidence>
<evidence type="ECO:0000256" key="5">
    <source>
        <dbReference type="ARBA" id="ARBA00022692"/>
    </source>
</evidence>
<feature type="transmembrane region" description="Helical" evidence="8">
    <location>
        <begin position="31"/>
        <end position="56"/>
    </location>
</feature>
<dbReference type="AlphaFoldDB" id="A0A8J3HRX8"/>
<keyword evidence="7 8" id="KW-0472">Membrane</keyword>
<evidence type="ECO:0000313" key="10">
    <source>
        <dbReference type="Proteomes" id="UP000612362"/>
    </source>
</evidence>
<evidence type="ECO:0000256" key="3">
    <source>
        <dbReference type="ARBA" id="ARBA00022448"/>
    </source>
</evidence>
<evidence type="ECO:0000256" key="7">
    <source>
        <dbReference type="ARBA" id="ARBA00023136"/>
    </source>
</evidence>
<sequence length="100" mass="10907">MSDMLKEKSELAHIHPGQRERRTTPFRHAPWVGLLLGLALLLITLLLALCLGSVFIDPPTAFRALFAFDGSTAQDIVRNLRFPRVLIAVCVGSSLAIAGL</sequence>
<evidence type="ECO:0000256" key="8">
    <source>
        <dbReference type="SAM" id="Phobius"/>
    </source>
</evidence>
<evidence type="ECO:0000313" key="9">
    <source>
        <dbReference type="EMBL" id="GHO42509.1"/>
    </source>
</evidence>
<keyword evidence="4" id="KW-1003">Cell membrane</keyword>
<evidence type="ECO:0000256" key="1">
    <source>
        <dbReference type="ARBA" id="ARBA00004651"/>
    </source>
</evidence>
<dbReference type="GO" id="GO:0005886">
    <property type="term" value="C:plasma membrane"/>
    <property type="evidence" value="ECO:0007669"/>
    <property type="project" value="UniProtKB-SubCell"/>
</dbReference>
<keyword evidence="10" id="KW-1185">Reference proteome</keyword>
<gene>
    <name evidence="9" type="ORF">KSX_06720</name>
</gene>
<keyword evidence="3" id="KW-0813">Transport</keyword>
<comment type="similarity">
    <text evidence="2">Belongs to the binding-protein-dependent transport system permease family. FecCD subfamily.</text>
</comment>
<proteinExistence type="inferred from homology"/>
<evidence type="ECO:0000256" key="4">
    <source>
        <dbReference type="ARBA" id="ARBA00022475"/>
    </source>
</evidence>
<keyword evidence="6 8" id="KW-1133">Transmembrane helix</keyword>
<dbReference type="InterPro" id="IPR000522">
    <property type="entry name" value="ABC_transptr_permease_BtuC"/>
</dbReference>
<dbReference type="GO" id="GO:0022857">
    <property type="term" value="F:transmembrane transporter activity"/>
    <property type="evidence" value="ECO:0007669"/>
    <property type="project" value="InterPro"/>
</dbReference>
<dbReference type="SUPFAM" id="SSF81345">
    <property type="entry name" value="ABC transporter involved in vitamin B12 uptake, BtuC"/>
    <property type="match status" value="1"/>
</dbReference>
<dbReference type="Pfam" id="PF01032">
    <property type="entry name" value="FecCD"/>
    <property type="match status" value="1"/>
</dbReference>
<dbReference type="InterPro" id="IPR037294">
    <property type="entry name" value="ABC_BtuC-like"/>
</dbReference>
<dbReference type="Gene3D" id="1.10.3470.10">
    <property type="entry name" value="ABC transporter involved in vitamin B12 uptake, BtuC"/>
    <property type="match status" value="1"/>
</dbReference>
<reference evidence="9" key="1">
    <citation type="submission" date="2020-10" db="EMBL/GenBank/DDBJ databases">
        <title>Taxonomic study of unclassified bacteria belonging to the class Ktedonobacteria.</title>
        <authorList>
            <person name="Yabe S."/>
            <person name="Wang C.M."/>
            <person name="Zheng Y."/>
            <person name="Sakai Y."/>
            <person name="Cavaletti L."/>
            <person name="Monciardini P."/>
            <person name="Donadio S."/>
        </authorList>
    </citation>
    <scope>NUCLEOTIDE SEQUENCE</scope>
    <source>
        <strain evidence="9">SOSP1-1</strain>
    </source>
</reference>
<protein>
    <recommendedName>
        <fullName evidence="11">Iron ABC transporter permease</fullName>
    </recommendedName>
</protein>
<comment type="subcellular location">
    <subcellularLocation>
        <location evidence="1">Cell membrane</location>
        <topology evidence="1">Multi-pass membrane protein</topology>
    </subcellularLocation>
</comment>
<comment type="caution">
    <text evidence="9">The sequence shown here is derived from an EMBL/GenBank/DDBJ whole genome shotgun (WGS) entry which is preliminary data.</text>
</comment>
<organism evidence="9 10">
    <name type="scientific">Ktedonospora formicarum</name>
    <dbReference type="NCBI Taxonomy" id="2778364"/>
    <lineage>
        <taxon>Bacteria</taxon>
        <taxon>Bacillati</taxon>
        <taxon>Chloroflexota</taxon>
        <taxon>Ktedonobacteria</taxon>
        <taxon>Ktedonobacterales</taxon>
        <taxon>Ktedonobacteraceae</taxon>
        <taxon>Ktedonospora</taxon>
    </lineage>
</organism>
<evidence type="ECO:0000256" key="2">
    <source>
        <dbReference type="ARBA" id="ARBA00007935"/>
    </source>
</evidence>
<evidence type="ECO:0008006" key="11">
    <source>
        <dbReference type="Google" id="ProtNLM"/>
    </source>
</evidence>
<dbReference type="Proteomes" id="UP000612362">
    <property type="component" value="Unassembled WGS sequence"/>
</dbReference>
<accession>A0A8J3HRX8</accession>
<dbReference type="EMBL" id="BNJF01000001">
    <property type="protein sequence ID" value="GHO42509.1"/>
    <property type="molecule type" value="Genomic_DNA"/>
</dbReference>
<name>A0A8J3HRX8_9CHLR</name>